<dbReference type="EMBL" id="JAENRR010000016">
    <property type="protein sequence ID" value="MBK3517472.1"/>
    <property type="molecule type" value="Genomic_DNA"/>
</dbReference>
<dbReference type="InterPro" id="IPR010499">
    <property type="entry name" value="AraC_E-bd"/>
</dbReference>
<dbReference type="InterPro" id="IPR011256">
    <property type="entry name" value="Reg_factor_effector_dom_sf"/>
</dbReference>
<sequence>MRHIGPYKGNEELFRGLWQNIMTWAGSRGLMAQSDLRSLAVYHDDPNIAEEMKLRISICITVPEDTKVDGEIGKMQIEGGQYVVVKFEVQAHQFADAWNWIYASWIPESAYQPDDKPCFEMYTEEPKDETFLVDICVPVRSM</sequence>
<dbReference type="PANTHER" id="PTHR40055:SF2">
    <property type="entry name" value="DNA GYRASE INHIBITOR"/>
    <property type="match status" value="1"/>
</dbReference>
<dbReference type="Pfam" id="PF06445">
    <property type="entry name" value="GyrI-like"/>
    <property type="match status" value="1"/>
</dbReference>
<accession>A0ABS1HIH6</accession>
<dbReference type="InterPro" id="IPR050908">
    <property type="entry name" value="SmbC-like"/>
</dbReference>
<feature type="domain" description="AraC effector-binding" evidence="1">
    <location>
        <begin position="1"/>
        <end position="140"/>
    </location>
</feature>
<name>A0ABS1HIH6_9BACT</name>
<dbReference type="Proteomes" id="UP000605676">
    <property type="component" value="Unassembled WGS sequence"/>
</dbReference>
<dbReference type="Gene3D" id="3.20.80.10">
    <property type="entry name" value="Regulatory factor, effector binding domain"/>
    <property type="match status" value="1"/>
</dbReference>
<reference evidence="2 3" key="1">
    <citation type="submission" date="2021-01" db="EMBL/GenBank/DDBJ databases">
        <title>Carboxyliciviraga sp.nov., isolated from coastal sediments.</title>
        <authorList>
            <person name="Lu D."/>
            <person name="Zhang T."/>
        </authorList>
    </citation>
    <scope>NUCLEOTIDE SEQUENCE [LARGE SCALE GENOMIC DNA]</scope>
    <source>
        <strain evidence="2 3">N1Y132</strain>
    </source>
</reference>
<protein>
    <submittedName>
        <fullName evidence="2">GyrI-like domain-containing protein</fullName>
    </submittedName>
</protein>
<dbReference type="SUPFAM" id="SSF55136">
    <property type="entry name" value="Probable bacterial effector-binding domain"/>
    <property type="match status" value="1"/>
</dbReference>
<comment type="caution">
    <text evidence="2">The sequence shown here is derived from an EMBL/GenBank/DDBJ whole genome shotgun (WGS) entry which is preliminary data.</text>
</comment>
<keyword evidence="3" id="KW-1185">Reference proteome</keyword>
<proteinExistence type="predicted"/>
<gene>
    <name evidence="2" type="ORF">JIV24_09005</name>
</gene>
<dbReference type="RefSeq" id="WP_200464701.1">
    <property type="nucleotide sequence ID" value="NZ_JAENRR010000016.1"/>
</dbReference>
<dbReference type="InterPro" id="IPR029442">
    <property type="entry name" value="GyrI-like"/>
</dbReference>
<evidence type="ECO:0000259" key="1">
    <source>
        <dbReference type="SMART" id="SM00871"/>
    </source>
</evidence>
<organism evidence="2 3">
    <name type="scientific">Carboxylicivirga marina</name>
    <dbReference type="NCBI Taxonomy" id="2800988"/>
    <lineage>
        <taxon>Bacteria</taxon>
        <taxon>Pseudomonadati</taxon>
        <taxon>Bacteroidota</taxon>
        <taxon>Bacteroidia</taxon>
        <taxon>Marinilabiliales</taxon>
        <taxon>Marinilabiliaceae</taxon>
        <taxon>Carboxylicivirga</taxon>
    </lineage>
</organism>
<dbReference type="SMART" id="SM00871">
    <property type="entry name" value="AraC_E_bind"/>
    <property type="match status" value="1"/>
</dbReference>
<dbReference type="PANTHER" id="PTHR40055">
    <property type="entry name" value="TRANSCRIPTIONAL REGULATOR YGIV-RELATED"/>
    <property type="match status" value="1"/>
</dbReference>
<evidence type="ECO:0000313" key="2">
    <source>
        <dbReference type="EMBL" id="MBK3517472.1"/>
    </source>
</evidence>
<evidence type="ECO:0000313" key="3">
    <source>
        <dbReference type="Proteomes" id="UP000605676"/>
    </source>
</evidence>